<dbReference type="GO" id="GO:0050518">
    <property type="term" value="F:2-C-methyl-D-erythritol 4-phosphate cytidylyltransferase activity"/>
    <property type="evidence" value="ECO:0007669"/>
    <property type="project" value="UniProtKB-UniRule"/>
</dbReference>
<dbReference type="HAMAP" id="MF_00108">
    <property type="entry name" value="IspD"/>
    <property type="match status" value="1"/>
</dbReference>
<keyword evidence="17" id="KW-1185">Reference proteome</keyword>
<feature type="site" description="Transition state stabilizer" evidence="13">
    <location>
        <position position="392"/>
    </location>
</feature>
<dbReference type="UniPathway" id="UPA00056">
    <property type="reaction ID" value="UER00093"/>
</dbReference>
<evidence type="ECO:0000256" key="12">
    <source>
        <dbReference type="ARBA" id="ARBA00023268"/>
    </source>
</evidence>
<feature type="site" description="Transition state stabilizer" evidence="13">
    <location>
        <position position="296"/>
    </location>
</feature>
<dbReference type="GO" id="GO:0016114">
    <property type="term" value="P:terpenoid biosynthetic process"/>
    <property type="evidence" value="ECO:0007669"/>
    <property type="project" value="InterPro"/>
</dbReference>
<dbReference type="InterPro" id="IPR036571">
    <property type="entry name" value="MECDP_synthase_sf"/>
</dbReference>
<keyword evidence="12 13" id="KW-0511">Multifunctional enzyme</keyword>
<feature type="binding site" evidence="13">
    <location>
        <begin position="391"/>
        <end position="394"/>
    </location>
    <ligand>
        <name>4-CDP-2-C-methyl-D-erythritol 2-phosphate</name>
        <dbReference type="ChEBI" id="CHEBI:57919"/>
    </ligand>
</feature>
<comment type="similarity">
    <text evidence="6">Belongs to the IspD/TarI cytidylyltransferase family. IspD subfamily.</text>
</comment>
<dbReference type="HAMAP" id="MF_00107">
    <property type="entry name" value="IspF"/>
    <property type="match status" value="1"/>
</dbReference>
<dbReference type="GO" id="GO:0019288">
    <property type="term" value="P:isopentenyl diphosphate biosynthetic process, methylerythritol 4-phosphate pathway"/>
    <property type="evidence" value="ECO:0007669"/>
    <property type="project" value="UniProtKB-UniRule"/>
</dbReference>
<comment type="similarity">
    <text evidence="13">In the C-terminal section; belongs to the IspF family.</text>
</comment>
<feature type="site" description="Positions MEP for the nucleophilic attack" evidence="13">
    <location>
        <position position="168"/>
    </location>
</feature>
<comment type="caution">
    <text evidence="13">Lacks conserved residue(s) required for the propagation of feature annotation.</text>
</comment>
<name>A0A7J5BAL9_9MICO</name>
<dbReference type="InterPro" id="IPR003526">
    <property type="entry name" value="MECDP_synthase"/>
</dbReference>
<dbReference type="InterPro" id="IPR034683">
    <property type="entry name" value="IspD/TarI"/>
</dbReference>
<keyword evidence="10 13" id="KW-0414">Isoprene biosynthesis</keyword>
<comment type="caution">
    <text evidence="16">The sequence shown here is derived from an EMBL/GenBank/DDBJ whole genome shotgun (WGS) entry which is preliminary data.</text>
</comment>
<dbReference type="PANTHER" id="PTHR32125">
    <property type="entry name" value="2-C-METHYL-D-ERYTHRITOL 4-PHOSPHATE CYTIDYLYLTRANSFERASE, CHLOROPLASTIC"/>
    <property type="match status" value="1"/>
</dbReference>
<keyword evidence="7 13" id="KW-0808">Transferase</keyword>
<feature type="domain" description="2-C-methyl-D-erythritol 2,4-cyclodiphosphate synthase" evidence="15">
    <location>
        <begin position="263"/>
        <end position="413"/>
    </location>
</feature>
<evidence type="ECO:0000313" key="17">
    <source>
        <dbReference type="Proteomes" id="UP000433493"/>
    </source>
</evidence>
<dbReference type="GO" id="GO:0046872">
    <property type="term" value="F:metal ion binding"/>
    <property type="evidence" value="ECO:0007669"/>
    <property type="project" value="UniProtKB-KW"/>
</dbReference>
<feature type="region of interest" description="Disordered" evidence="14">
    <location>
        <begin position="241"/>
        <end position="264"/>
    </location>
</feature>
<dbReference type="CDD" id="cd00554">
    <property type="entry name" value="MECDP_synthase"/>
    <property type="match status" value="1"/>
</dbReference>
<dbReference type="PANTHER" id="PTHR32125:SF4">
    <property type="entry name" value="2-C-METHYL-D-ERYTHRITOL 4-PHOSPHATE CYTIDYLYLTRANSFERASE, CHLOROPLASTIC"/>
    <property type="match status" value="1"/>
</dbReference>
<keyword evidence="11 13" id="KW-0456">Lyase</keyword>
<dbReference type="HAMAP" id="MF_01520">
    <property type="entry name" value="IspDF"/>
    <property type="match status" value="1"/>
</dbReference>
<feature type="binding site" evidence="13">
    <location>
        <position position="304"/>
    </location>
    <ligand>
        <name>a divalent metal cation</name>
        <dbReference type="ChEBI" id="CHEBI:60240"/>
    </ligand>
</feature>
<evidence type="ECO:0000256" key="9">
    <source>
        <dbReference type="ARBA" id="ARBA00022723"/>
    </source>
</evidence>
<dbReference type="InterPro" id="IPR018294">
    <property type="entry name" value="ISPD_synthase_CS"/>
</dbReference>
<evidence type="ECO:0000256" key="2">
    <source>
        <dbReference type="ARBA" id="ARBA00001282"/>
    </source>
</evidence>
<evidence type="ECO:0000256" key="4">
    <source>
        <dbReference type="ARBA" id="ARBA00004709"/>
    </source>
</evidence>
<dbReference type="InterPro" id="IPR029044">
    <property type="entry name" value="Nucleotide-diphossugar_trans"/>
</dbReference>
<feature type="site" description="Positions MEP for the nucleophilic attack" evidence="13">
    <location>
        <position position="221"/>
    </location>
</feature>
<sequence length="425" mass="43210">MSELSPCTGIVIVAAGSGTRLGLGTPKAFVTLAGEPILAHALRSLTGLPGRVAVTIAVPPGDASSRAMAEELAQHELVPLGEKLAATAIVDGGDSRHESVRASLAALPEHCDIVLVHDAARALASPDFFARIAGAVRATRHGIVPGLPVIDTIKQVDATGRVVNTVDREFLRVVQTPQGFPFSQLLAAYRAGEGETTDDAATFAAAGGTVEIVPGEASAFKITGPEDLRQAEELLARQRGNVASGPVTPGPVAPGPAPSPGELRVGVGTDAHAFDVSAPCWLAGIHFPNERGLSGHSDGDAASHAMVDALLGAAGLGSIGSVFGTSDPQFQGVHGTVFLEATRELLATKGCRIQNVSLQVVCHRPRFAERVGEAETVLSASIGAPVTVSATTSDGLGFSGRNEGVFAIATALVAVPASTSTAARP</sequence>
<comment type="pathway">
    <text evidence="4 13">Isoprenoid biosynthesis; isopentenyl diphosphate biosynthesis via DXP pathway; isopentenyl diphosphate from 1-deoxy-D-xylulose 5-phosphate: step 4/6.</text>
</comment>
<dbReference type="InterPro" id="IPR050088">
    <property type="entry name" value="IspD/TarI_cytidylyltransf_bact"/>
</dbReference>
<dbReference type="InterPro" id="IPR001228">
    <property type="entry name" value="IspD"/>
</dbReference>
<dbReference type="GO" id="GO:0008685">
    <property type="term" value="F:2-C-methyl-D-erythritol 2,4-cyclodiphosphate synthase activity"/>
    <property type="evidence" value="ECO:0007669"/>
    <property type="project" value="UniProtKB-UniRule"/>
</dbReference>
<comment type="cofactor">
    <cofactor evidence="3 13">
        <name>a divalent metal cation</name>
        <dbReference type="ChEBI" id="CHEBI:60240"/>
    </cofactor>
</comment>
<evidence type="ECO:0000256" key="10">
    <source>
        <dbReference type="ARBA" id="ARBA00023229"/>
    </source>
</evidence>
<dbReference type="OrthoDB" id="9802561at2"/>
<evidence type="ECO:0000256" key="6">
    <source>
        <dbReference type="ARBA" id="ARBA00009789"/>
    </source>
</evidence>
<feature type="binding site" evidence="13">
    <location>
        <position position="272"/>
    </location>
    <ligand>
        <name>a divalent metal cation</name>
        <dbReference type="ChEBI" id="CHEBI:60240"/>
    </ligand>
</feature>
<feature type="binding site" evidence="13">
    <location>
        <begin position="296"/>
        <end position="297"/>
    </location>
    <ligand>
        <name>4-CDP-2-C-methyl-D-erythritol 2-phosphate</name>
        <dbReference type="ChEBI" id="CHEBI:57919"/>
    </ligand>
</feature>
<evidence type="ECO:0000256" key="1">
    <source>
        <dbReference type="ARBA" id="ARBA00000200"/>
    </source>
</evidence>
<organism evidence="16 17">
    <name type="scientific">Gulosibacter chungangensis</name>
    <dbReference type="NCBI Taxonomy" id="979746"/>
    <lineage>
        <taxon>Bacteria</taxon>
        <taxon>Bacillati</taxon>
        <taxon>Actinomycetota</taxon>
        <taxon>Actinomycetes</taxon>
        <taxon>Micrococcales</taxon>
        <taxon>Microbacteriaceae</taxon>
        <taxon>Gulosibacter</taxon>
    </lineage>
</organism>
<proteinExistence type="inferred from homology"/>
<evidence type="ECO:0000256" key="3">
    <source>
        <dbReference type="ARBA" id="ARBA00001968"/>
    </source>
</evidence>
<evidence type="ECO:0000256" key="5">
    <source>
        <dbReference type="ARBA" id="ARBA00004787"/>
    </source>
</evidence>
<keyword evidence="8 13" id="KW-0548">Nucleotidyltransferase</keyword>
<dbReference type="SUPFAM" id="SSF53448">
    <property type="entry name" value="Nucleotide-diphospho-sugar transferases"/>
    <property type="match status" value="1"/>
</dbReference>
<dbReference type="Gene3D" id="3.90.550.10">
    <property type="entry name" value="Spore Coat Polysaccharide Biosynthesis Protein SpsA, Chain A"/>
    <property type="match status" value="1"/>
</dbReference>
<keyword evidence="9 13" id="KW-0479">Metal-binding</keyword>
<dbReference type="NCBIfam" id="TIGR00453">
    <property type="entry name" value="ispD"/>
    <property type="match status" value="1"/>
</dbReference>
<dbReference type="Proteomes" id="UP000433493">
    <property type="component" value="Unassembled WGS sequence"/>
</dbReference>
<feature type="binding site" evidence="13">
    <location>
        <begin position="270"/>
        <end position="272"/>
    </location>
    <ligand>
        <name>4-CDP-2-C-methyl-D-erythritol 2-phosphate</name>
        <dbReference type="ChEBI" id="CHEBI:57919"/>
    </ligand>
</feature>
<evidence type="ECO:0000259" key="15">
    <source>
        <dbReference type="Pfam" id="PF02542"/>
    </source>
</evidence>
<accession>A0A7J5BAL9</accession>
<evidence type="ECO:0000256" key="14">
    <source>
        <dbReference type="SAM" id="MobiDB-lite"/>
    </source>
</evidence>
<evidence type="ECO:0000256" key="7">
    <source>
        <dbReference type="ARBA" id="ARBA00022679"/>
    </source>
</evidence>
<reference evidence="16 17" key="1">
    <citation type="submission" date="2019-09" db="EMBL/GenBank/DDBJ databases">
        <title>Phylogeny of genus Pseudoclavibacter and closely related genus.</title>
        <authorList>
            <person name="Li Y."/>
        </authorList>
    </citation>
    <scope>NUCLEOTIDE SEQUENCE [LARGE SCALE GENOMIC DNA]</scope>
    <source>
        <strain evidence="16 17">KCTC 13959</strain>
    </source>
</reference>
<dbReference type="PROSITE" id="PS01295">
    <property type="entry name" value="ISPD"/>
    <property type="match status" value="1"/>
</dbReference>
<dbReference type="Gene3D" id="3.30.1330.50">
    <property type="entry name" value="2-C-methyl-D-erythritol 2,4-cyclodiphosphate synthase"/>
    <property type="match status" value="1"/>
</dbReference>
<dbReference type="FunFam" id="3.90.550.10:FF:000003">
    <property type="entry name" value="2-C-methyl-D-erythritol 4-phosphate cytidylyltransferase"/>
    <property type="match status" value="1"/>
</dbReference>
<feature type="site" description="Transition state stabilizer" evidence="13">
    <location>
        <position position="27"/>
    </location>
</feature>
<comment type="function">
    <text evidence="13">Bifunctional enzyme that catalyzes the formation of 4-diphosphocytidyl-2-C-methyl-D-erythritol from CTP and 2-C-methyl-D-erythritol 4-phosphate (MEP) (IspD), and catalyzes the conversion of 4-diphosphocytidyl-2-C-methyl-D-erythritol 2-phosphate (CDP-ME2P) to 2-C-methyl-D-erythritol 2,4-cyclodiphosphate (ME-CPP) with a corresponding release of cytidine 5-monophosphate (CMP) (IspF).</text>
</comment>
<evidence type="ECO:0000256" key="11">
    <source>
        <dbReference type="ARBA" id="ARBA00023239"/>
    </source>
</evidence>
<dbReference type="EC" id="4.6.1.12" evidence="13"/>
<feature type="region of interest" description="2-C-methyl-D-erythritol 2,4-cyclodiphosphate synthase" evidence="13">
    <location>
        <begin position="264"/>
        <end position="425"/>
    </location>
</feature>
<feature type="region of interest" description="2-C-methyl-D-erythritol 4-phosphate cytidylyltransferase" evidence="13">
    <location>
        <begin position="1"/>
        <end position="263"/>
    </location>
</feature>
<evidence type="ECO:0000256" key="8">
    <source>
        <dbReference type="ARBA" id="ARBA00022695"/>
    </source>
</evidence>
<comment type="pathway">
    <text evidence="5 13">Isoprenoid biosynthesis; isopentenyl diphosphate biosynthesis via DXP pathway; isopentenyl diphosphate from 1-deoxy-D-xylulose 5-phosphate: step 2/6.</text>
</comment>
<evidence type="ECO:0000256" key="13">
    <source>
        <dbReference type="HAMAP-Rule" id="MF_01520"/>
    </source>
</evidence>
<evidence type="ECO:0000313" key="16">
    <source>
        <dbReference type="EMBL" id="KAB1643096.1"/>
    </source>
</evidence>
<dbReference type="EC" id="2.7.7.60" evidence="13"/>
<dbReference type="RefSeq" id="WP_158052145.1">
    <property type="nucleotide sequence ID" value="NZ_WBKB01000004.1"/>
</dbReference>
<dbReference type="CDD" id="cd02516">
    <property type="entry name" value="CDP-ME_synthetase"/>
    <property type="match status" value="1"/>
</dbReference>
<feature type="compositionally biased region" description="Pro residues" evidence="14">
    <location>
        <begin position="248"/>
        <end position="259"/>
    </location>
</feature>
<dbReference type="Pfam" id="PF01128">
    <property type="entry name" value="IspD"/>
    <property type="match status" value="1"/>
</dbReference>
<gene>
    <name evidence="13" type="primary">ispDF</name>
    <name evidence="16" type="ORF">F8O05_07565</name>
</gene>
<comment type="catalytic activity">
    <reaction evidence="2 13">
        <text>2-C-methyl-D-erythritol 4-phosphate + CTP + H(+) = 4-CDP-2-C-methyl-D-erythritol + diphosphate</text>
        <dbReference type="Rhea" id="RHEA:13429"/>
        <dbReference type="ChEBI" id="CHEBI:15378"/>
        <dbReference type="ChEBI" id="CHEBI:33019"/>
        <dbReference type="ChEBI" id="CHEBI:37563"/>
        <dbReference type="ChEBI" id="CHEBI:57823"/>
        <dbReference type="ChEBI" id="CHEBI:58262"/>
        <dbReference type="EC" id="2.7.7.60"/>
    </reaction>
</comment>
<dbReference type="InterPro" id="IPR020555">
    <property type="entry name" value="MECDP_synthase_CS"/>
</dbReference>
<protein>
    <recommendedName>
        <fullName evidence="13">Bifunctional enzyme IspD/IspF</fullName>
    </recommendedName>
    <domain>
        <recommendedName>
            <fullName evidence="13">2-C-methyl-D-erythritol 4-phosphate cytidylyltransferase</fullName>
            <ecNumber evidence="13">2.7.7.60</ecNumber>
        </recommendedName>
        <alternativeName>
            <fullName evidence="13">4-diphosphocytidyl-2C-methyl-D-erythritol synthase</fullName>
        </alternativeName>
        <alternativeName>
            <fullName evidence="13">MEP cytidylyltransferase</fullName>
            <shortName evidence="13">MCT</shortName>
        </alternativeName>
    </domain>
    <domain>
        <recommendedName>
            <fullName evidence="13">2-C-methyl-D-erythritol 2,4-cyclodiphosphate synthase</fullName>
            <shortName evidence="13">MECDP-synthase</shortName>
            <shortName evidence="13">MECPP-synthase</shortName>
            <shortName evidence="13">MECPS</shortName>
            <ecNumber evidence="13">4.6.1.12</ecNumber>
        </recommendedName>
    </domain>
</protein>
<dbReference type="InterPro" id="IPR026596">
    <property type="entry name" value="IspD/F"/>
</dbReference>
<comment type="catalytic activity">
    <reaction evidence="1 13">
        <text>4-CDP-2-C-methyl-D-erythritol 2-phosphate = 2-C-methyl-D-erythritol 2,4-cyclic diphosphate + CMP</text>
        <dbReference type="Rhea" id="RHEA:23864"/>
        <dbReference type="ChEBI" id="CHEBI:57919"/>
        <dbReference type="ChEBI" id="CHEBI:58483"/>
        <dbReference type="ChEBI" id="CHEBI:60377"/>
        <dbReference type="EC" id="4.6.1.12"/>
    </reaction>
</comment>
<dbReference type="SUPFAM" id="SSF69765">
    <property type="entry name" value="IpsF-like"/>
    <property type="match status" value="1"/>
</dbReference>
<feature type="binding site" evidence="13">
    <location>
        <position position="270"/>
    </location>
    <ligand>
        <name>a divalent metal cation</name>
        <dbReference type="ChEBI" id="CHEBI:60240"/>
    </ligand>
</feature>
<feature type="binding site" evidence="13">
    <location>
        <position position="398"/>
    </location>
    <ligand>
        <name>4-CDP-2-C-methyl-D-erythritol 2-phosphate</name>
        <dbReference type="ChEBI" id="CHEBI:57919"/>
    </ligand>
</feature>
<feature type="site" description="Transition state stabilizer" evidence="13">
    <location>
        <position position="20"/>
    </location>
</feature>
<feature type="binding site" evidence="13">
    <location>
        <position position="401"/>
    </location>
    <ligand>
        <name>4-CDP-2-C-methyl-D-erythritol 2-phosphate</name>
        <dbReference type="ChEBI" id="CHEBI:57919"/>
    </ligand>
</feature>
<dbReference type="PROSITE" id="PS01350">
    <property type="entry name" value="ISPF"/>
    <property type="match status" value="1"/>
</dbReference>
<dbReference type="EMBL" id="WBKB01000004">
    <property type="protein sequence ID" value="KAB1643096.1"/>
    <property type="molecule type" value="Genomic_DNA"/>
</dbReference>
<dbReference type="NCBIfam" id="TIGR00151">
    <property type="entry name" value="ispF"/>
    <property type="match status" value="1"/>
</dbReference>
<comment type="similarity">
    <text evidence="13">In the N-terminal section; belongs to the IspD/TarI cytidylyltransferase family. IspD subfamily.</text>
</comment>
<dbReference type="AlphaFoldDB" id="A0A7J5BAL9"/>
<dbReference type="Pfam" id="PF02542">
    <property type="entry name" value="YgbB"/>
    <property type="match status" value="1"/>
</dbReference>